<keyword evidence="6" id="KW-1133">Transmembrane helix</keyword>
<keyword evidence="7 8" id="KW-0472">Membrane</keyword>
<evidence type="ECO:0008006" key="12">
    <source>
        <dbReference type="Google" id="ProtNLM"/>
    </source>
</evidence>
<dbReference type="AlphaFoldDB" id="A0AAV8V0K3"/>
<evidence type="ECO:0000256" key="9">
    <source>
        <dbReference type="RuleBase" id="RU000488"/>
    </source>
</evidence>
<dbReference type="PANTHER" id="PTHR45667">
    <property type="entry name" value="S-ADENOSYLMETHIONINE MITOCHONDRIAL CARRIER PROTEIN"/>
    <property type="match status" value="1"/>
</dbReference>
<comment type="caution">
    <text evidence="10">The sequence shown here is derived from an EMBL/GenBank/DDBJ whole genome shotgun (WGS) entry which is preliminary data.</text>
</comment>
<sequence length="296" mass="30996">MSVVQVRRSRPALEIGIDAISAGLAAGCATSLTHPLDTVKTRLQASKLVGLPALRFAIFGNTNLQGSLLTGLKPILIGTSVASALKFSMYQAITKGMGSVHAAYAAVYRAAAASFCALSASSLYVPWEGMKQRMQASSGATSLRTALTSAWRTGGVKSLYRGWLATVSRDIPFTMIEMVIYDGLKTFVRKQVGERELTAPESLALGGIAGGISAGLTCPVDVLKTRLMTGPVAEAGIRQAALSIVKEEGFFALYRGVGARVAIIGPLTAIFFCVFEAARTSIRTSFGIPPNAVSSG</sequence>
<name>A0AAV8V0K3_9RHOD</name>
<evidence type="ECO:0000256" key="7">
    <source>
        <dbReference type="ARBA" id="ARBA00023136"/>
    </source>
</evidence>
<evidence type="ECO:0000256" key="8">
    <source>
        <dbReference type="PROSITE-ProRule" id="PRU00282"/>
    </source>
</evidence>
<evidence type="ECO:0000256" key="1">
    <source>
        <dbReference type="ARBA" id="ARBA00004141"/>
    </source>
</evidence>
<keyword evidence="11" id="KW-1185">Reference proteome</keyword>
<reference evidence="10 11" key="1">
    <citation type="journal article" date="2023" name="Nat. Commun.">
        <title>Origin of minicircular mitochondrial genomes in red algae.</title>
        <authorList>
            <person name="Lee Y."/>
            <person name="Cho C.H."/>
            <person name="Lee Y.M."/>
            <person name="Park S.I."/>
            <person name="Yang J.H."/>
            <person name="West J.A."/>
            <person name="Bhattacharya D."/>
            <person name="Yoon H.S."/>
        </authorList>
    </citation>
    <scope>NUCLEOTIDE SEQUENCE [LARGE SCALE GENOMIC DNA]</scope>
    <source>
        <strain evidence="10 11">CCMP1338</strain>
        <tissue evidence="10">Whole cell</tissue>
    </source>
</reference>
<dbReference type="Gene3D" id="1.50.40.10">
    <property type="entry name" value="Mitochondrial carrier domain"/>
    <property type="match status" value="2"/>
</dbReference>
<keyword evidence="5" id="KW-0677">Repeat</keyword>
<protein>
    <recommendedName>
        <fullName evidence="12">Mitochondrial carrier protein</fullName>
    </recommendedName>
</protein>
<feature type="repeat" description="Solcar" evidence="8">
    <location>
        <begin position="13"/>
        <end position="96"/>
    </location>
</feature>
<dbReference type="GO" id="GO:0016020">
    <property type="term" value="C:membrane"/>
    <property type="evidence" value="ECO:0007669"/>
    <property type="project" value="UniProtKB-SubCell"/>
</dbReference>
<evidence type="ECO:0000313" key="11">
    <source>
        <dbReference type="Proteomes" id="UP001157974"/>
    </source>
</evidence>
<dbReference type="InterPro" id="IPR023395">
    <property type="entry name" value="MCP_dom_sf"/>
</dbReference>
<keyword evidence="3 9" id="KW-0813">Transport</keyword>
<dbReference type="Pfam" id="PF00153">
    <property type="entry name" value="Mito_carr"/>
    <property type="match status" value="3"/>
</dbReference>
<evidence type="ECO:0000256" key="6">
    <source>
        <dbReference type="ARBA" id="ARBA00022989"/>
    </source>
</evidence>
<evidence type="ECO:0000256" key="3">
    <source>
        <dbReference type="ARBA" id="ARBA00022448"/>
    </source>
</evidence>
<dbReference type="InterPro" id="IPR018108">
    <property type="entry name" value="MCP_transmembrane"/>
</dbReference>
<gene>
    <name evidence="10" type="ORF">NDN08_003250</name>
</gene>
<evidence type="ECO:0000256" key="5">
    <source>
        <dbReference type="ARBA" id="ARBA00022737"/>
    </source>
</evidence>
<feature type="repeat" description="Solcar" evidence="8">
    <location>
        <begin position="201"/>
        <end position="281"/>
    </location>
</feature>
<dbReference type="SUPFAM" id="SSF103506">
    <property type="entry name" value="Mitochondrial carrier"/>
    <property type="match status" value="1"/>
</dbReference>
<keyword evidence="4 8" id="KW-0812">Transmembrane</keyword>
<comment type="subcellular location">
    <subcellularLocation>
        <location evidence="1">Membrane</location>
        <topology evidence="1">Multi-pass membrane protein</topology>
    </subcellularLocation>
</comment>
<dbReference type="EMBL" id="JAMWBK010000003">
    <property type="protein sequence ID" value="KAJ8906762.1"/>
    <property type="molecule type" value="Genomic_DNA"/>
</dbReference>
<comment type="similarity">
    <text evidence="2 9">Belongs to the mitochondrial carrier (TC 2.A.29) family.</text>
</comment>
<dbReference type="PROSITE" id="PS50920">
    <property type="entry name" value="SOLCAR"/>
    <property type="match status" value="3"/>
</dbReference>
<feature type="repeat" description="Solcar" evidence="8">
    <location>
        <begin position="104"/>
        <end position="187"/>
    </location>
</feature>
<proteinExistence type="inferred from homology"/>
<organism evidence="10 11">
    <name type="scientific">Rhodosorus marinus</name>
    <dbReference type="NCBI Taxonomy" id="101924"/>
    <lineage>
        <taxon>Eukaryota</taxon>
        <taxon>Rhodophyta</taxon>
        <taxon>Stylonematophyceae</taxon>
        <taxon>Stylonematales</taxon>
        <taxon>Stylonemataceae</taxon>
        <taxon>Rhodosorus</taxon>
    </lineage>
</organism>
<accession>A0AAV8V0K3</accession>
<evidence type="ECO:0000256" key="4">
    <source>
        <dbReference type="ARBA" id="ARBA00022692"/>
    </source>
</evidence>
<dbReference type="Proteomes" id="UP001157974">
    <property type="component" value="Unassembled WGS sequence"/>
</dbReference>
<evidence type="ECO:0000256" key="2">
    <source>
        <dbReference type="ARBA" id="ARBA00006375"/>
    </source>
</evidence>
<evidence type="ECO:0000313" key="10">
    <source>
        <dbReference type="EMBL" id="KAJ8906762.1"/>
    </source>
</evidence>